<evidence type="ECO:0000313" key="13">
    <source>
        <dbReference type="EMBL" id="CAD8224429.1"/>
    </source>
</evidence>
<accession>A0A7R9XSD8</accession>
<dbReference type="GO" id="GO:0030515">
    <property type="term" value="F:snoRNA binding"/>
    <property type="evidence" value="ECO:0007669"/>
    <property type="project" value="TreeGrafter"/>
</dbReference>
<keyword evidence="6" id="KW-0539">Nucleus</keyword>
<evidence type="ECO:0000259" key="11">
    <source>
        <dbReference type="SMART" id="SM00363"/>
    </source>
</evidence>
<sequence>MRELRHHERKLLKKVDFLQWKSEHSHREVSTIRRYHLRDRDEFKRFNVLVGSVTKLANALKKLDARDETRQHTTEALLAKLYDIGAIPSTKSLTLCDRLSTSSFCRRRLATVLVRARMCETLREATTFIEQGHVRVGAKVTRNPGYIVTRDMEDYVTWVDTSKIKRKVAAYNDKLDDYDLLGE</sequence>
<dbReference type="InterPro" id="IPR001912">
    <property type="entry name" value="Ribosomal_uS4_N"/>
</dbReference>
<dbReference type="SMART" id="SM01390">
    <property type="entry name" value="Ribosomal_S4"/>
    <property type="match status" value="1"/>
</dbReference>
<evidence type="ECO:0000259" key="12">
    <source>
        <dbReference type="SMART" id="SM01390"/>
    </source>
</evidence>
<dbReference type="PANTHER" id="PTHR11831:SF1">
    <property type="entry name" value="U3 SMALL NUCLEOLAR RIBONUCLEOPROTEIN PROTEIN IMP3"/>
    <property type="match status" value="1"/>
</dbReference>
<dbReference type="Pfam" id="PF00163">
    <property type="entry name" value="Ribosomal_S4"/>
    <property type="match status" value="1"/>
</dbReference>
<evidence type="ECO:0000256" key="6">
    <source>
        <dbReference type="ARBA" id="ARBA00023242"/>
    </source>
</evidence>
<dbReference type="EMBL" id="HBDX01005996">
    <property type="protein sequence ID" value="CAD8224429.1"/>
    <property type="molecule type" value="Transcribed_RNA"/>
</dbReference>
<keyword evidence="5 10" id="KW-0694">RNA-binding</keyword>
<evidence type="ECO:0000256" key="7">
    <source>
        <dbReference type="ARBA" id="ARBA00023274"/>
    </source>
</evidence>
<organism evidence="13">
    <name type="scientific">Ostreococcus sp. 'lucimarinus'</name>
    <dbReference type="NCBI Taxonomy" id="242159"/>
    <lineage>
        <taxon>Eukaryota</taxon>
        <taxon>Viridiplantae</taxon>
        <taxon>Chlorophyta</taxon>
        <taxon>Mamiellophyceae</taxon>
        <taxon>Mamiellales</taxon>
        <taxon>Bathycoccaceae</taxon>
        <taxon>Ostreococcus</taxon>
    </lineage>
</organism>
<dbReference type="Pfam" id="PF01479">
    <property type="entry name" value="S4"/>
    <property type="match status" value="1"/>
</dbReference>
<dbReference type="GO" id="GO:0019843">
    <property type="term" value="F:rRNA binding"/>
    <property type="evidence" value="ECO:0007669"/>
    <property type="project" value="UniProtKB-KW"/>
</dbReference>
<dbReference type="GO" id="GO:0034457">
    <property type="term" value="C:Mpp10 complex"/>
    <property type="evidence" value="ECO:0007669"/>
    <property type="project" value="TreeGrafter"/>
</dbReference>
<keyword evidence="4" id="KW-0699">rRNA-binding</keyword>
<evidence type="ECO:0000256" key="3">
    <source>
        <dbReference type="ARBA" id="ARBA00022517"/>
    </source>
</evidence>
<feature type="domain" description="RNA-binding S4" evidence="11">
    <location>
        <begin position="107"/>
        <end position="172"/>
    </location>
</feature>
<comment type="subcellular location">
    <subcellularLocation>
        <location evidence="1">Nucleus</location>
        <location evidence="1">Nucleolus</location>
    </subcellularLocation>
</comment>
<dbReference type="PANTHER" id="PTHR11831">
    <property type="entry name" value="30S 40S RIBOSOMAL PROTEIN"/>
    <property type="match status" value="1"/>
</dbReference>
<evidence type="ECO:0000256" key="2">
    <source>
        <dbReference type="ARBA" id="ARBA00007465"/>
    </source>
</evidence>
<dbReference type="OMA" id="FRIKHEQ"/>
<dbReference type="AlphaFoldDB" id="A0A7R9XSD8"/>
<feature type="domain" description="Small ribosomal subunit protein uS4 N-terminal" evidence="12">
    <location>
        <begin position="3"/>
        <end position="106"/>
    </location>
</feature>
<keyword evidence="7" id="KW-0687">Ribonucleoprotein</keyword>
<dbReference type="Gene3D" id="3.10.290.10">
    <property type="entry name" value="RNA-binding S4 domain"/>
    <property type="match status" value="1"/>
</dbReference>
<dbReference type="PROSITE" id="PS50889">
    <property type="entry name" value="S4"/>
    <property type="match status" value="1"/>
</dbReference>
<evidence type="ECO:0000256" key="9">
    <source>
        <dbReference type="ARBA" id="ARBA00072223"/>
    </source>
</evidence>
<dbReference type="CDD" id="cd00165">
    <property type="entry name" value="S4"/>
    <property type="match status" value="1"/>
</dbReference>
<dbReference type="SUPFAM" id="SSF55174">
    <property type="entry name" value="Alpha-L RNA-binding motif"/>
    <property type="match status" value="1"/>
</dbReference>
<dbReference type="SMART" id="SM00363">
    <property type="entry name" value="S4"/>
    <property type="match status" value="1"/>
</dbReference>
<dbReference type="InterPro" id="IPR002942">
    <property type="entry name" value="S4_RNA-bd"/>
</dbReference>
<evidence type="ECO:0000256" key="5">
    <source>
        <dbReference type="ARBA" id="ARBA00022884"/>
    </source>
</evidence>
<comment type="similarity">
    <text evidence="2">Belongs to the universal ribosomal protein uS4 family.</text>
</comment>
<dbReference type="GO" id="GO:0006364">
    <property type="term" value="P:rRNA processing"/>
    <property type="evidence" value="ECO:0007669"/>
    <property type="project" value="TreeGrafter"/>
</dbReference>
<protein>
    <recommendedName>
        <fullName evidence="8">U3 small nucleolar ribonucleoprotein protein IMP3</fullName>
    </recommendedName>
    <alternativeName>
        <fullName evidence="9">U3 small nucleolar ribonucleoprotein protein imp3</fullName>
    </alternativeName>
</protein>
<evidence type="ECO:0000256" key="8">
    <source>
        <dbReference type="ARBA" id="ARBA00069727"/>
    </source>
</evidence>
<dbReference type="FunFam" id="3.10.290.10:FF:000006">
    <property type="entry name" value="U3 small nucleolar ribonucleoprotein IMP3"/>
    <property type="match status" value="1"/>
</dbReference>
<name>A0A7R9XSD8_9CHLO</name>
<keyword evidence="3" id="KW-0690">Ribosome biogenesis</keyword>
<evidence type="ECO:0000256" key="1">
    <source>
        <dbReference type="ARBA" id="ARBA00004604"/>
    </source>
</evidence>
<evidence type="ECO:0000256" key="10">
    <source>
        <dbReference type="PROSITE-ProRule" id="PRU00182"/>
    </source>
</evidence>
<evidence type="ECO:0000256" key="4">
    <source>
        <dbReference type="ARBA" id="ARBA00022730"/>
    </source>
</evidence>
<proteinExistence type="inferred from homology"/>
<dbReference type="GO" id="GO:0032040">
    <property type="term" value="C:small-subunit processome"/>
    <property type="evidence" value="ECO:0007669"/>
    <property type="project" value="TreeGrafter"/>
</dbReference>
<reference evidence="13" key="1">
    <citation type="submission" date="2021-01" db="EMBL/GenBank/DDBJ databases">
        <authorList>
            <person name="Corre E."/>
            <person name="Pelletier E."/>
            <person name="Niang G."/>
            <person name="Scheremetjew M."/>
            <person name="Finn R."/>
            <person name="Kale V."/>
            <person name="Holt S."/>
            <person name="Cochrane G."/>
            <person name="Meng A."/>
            <person name="Brown T."/>
            <person name="Cohen L."/>
        </authorList>
    </citation>
    <scope>NUCLEOTIDE SEQUENCE</scope>
    <source>
        <strain evidence="13">Clade-A-BCC118000</strain>
    </source>
</reference>
<dbReference type="InterPro" id="IPR036986">
    <property type="entry name" value="S4_RNA-bd_sf"/>
</dbReference>
<dbReference type="InterPro" id="IPR022801">
    <property type="entry name" value="Ribosomal_uS4"/>
</dbReference>
<gene>
    <name evidence="13" type="ORF">OLUC0939_LOCUS5155</name>
</gene>
<dbReference type="GO" id="GO:0042274">
    <property type="term" value="P:ribosomal small subunit biogenesis"/>
    <property type="evidence" value="ECO:0007669"/>
    <property type="project" value="TreeGrafter"/>
</dbReference>